<feature type="region of interest" description="Disordered" evidence="2">
    <location>
        <begin position="1"/>
        <end position="51"/>
    </location>
</feature>
<dbReference type="KEGG" id="fcy:FRACYDRAFT_234072"/>
<dbReference type="EMBL" id="KV784354">
    <property type="protein sequence ID" value="OEU20446.1"/>
    <property type="molecule type" value="Genomic_DNA"/>
</dbReference>
<organism evidence="4 5">
    <name type="scientific">Fragilariopsis cylindrus CCMP1102</name>
    <dbReference type="NCBI Taxonomy" id="635003"/>
    <lineage>
        <taxon>Eukaryota</taxon>
        <taxon>Sar</taxon>
        <taxon>Stramenopiles</taxon>
        <taxon>Ochrophyta</taxon>
        <taxon>Bacillariophyta</taxon>
        <taxon>Bacillariophyceae</taxon>
        <taxon>Bacillariophycidae</taxon>
        <taxon>Bacillariales</taxon>
        <taxon>Bacillariaceae</taxon>
        <taxon>Fragilariopsis</taxon>
    </lineage>
</organism>
<evidence type="ECO:0000313" key="5">
    <source>
        <dbReference type="Proteomes" id="UP000095751"/>
    </source>
</evidence>
<evidence type="ECO:0000259" key="3">
    <source>
        <dbReference type="PROSITE" id="PS50103"/>
    </source>
</evidence>
<dbReference type="InParanoid" id="A0A1E7FQL8"/>
<evidence type="ECO:0000256" key="1">
    <source>
        <dbReference type="PROSITE-ProRule" id="PRU00723"/>
    </source>
</evidence>
<feature type="compositionally biased region" description="Polar residues" evidence="2">
    <location>
        <begin position="16"/>
        <end position="30"/>
    </location>
</feature>
<keyword evidence="1" id="KW-0863">Zinc-finger</keyword>
<sequence>MDSKSLNAGAYVFTPGGSNDDSNNETSVPSTGTTTGTDTIEAGTGAPLRDSLTEIVEGIDKVKIEDAHAGATPTSDVTAPPPLPNNAPAAKTALPSHLAKHAAEFWFPECRDSQGCRFGDSCTFDHTSQG</sequence>
<name>A0A1E7FQL8_9STRA</name>
<dbReference type="Proteomes" id="UP000095751">
    <property type="component" value="Unassembled WGS sequence"/>
</dbReference>
<evidence type="ECO:0000256" key="2">
    <source>
        <dbReference type="SAM" id="MobiDB-lite"/>
    </source>
</evidence>
<feature type="domain" description="C3H1-type" evidence="3">
    <location>
        <begin position="109"/>
        <end position="129"/>
    </location>
</feature>
<reference evidence="4 5" key="1">
    <citation type="submission" date="2016-09" db="EMBL/GenBank/DDBJ databases">
        <title>Extensive genetic diversity and differential bi-allelic expression allows diatom success in the polar Southern Ocean.</title>
        <authorList>
            <consortium name="DOE Joint Genome Institute"/>
            <person name="Mock T."/>
            <person name="Otillar R.P."/>
            <person name="Strauss J."/>
            <person name="Dupont C."/>
            <person name="Frickenhaus S."/>
            <person name="Maumus F."/>
            <person name="Mcmullan M."/>
            <person name="Sanges R."/>
            <person name="Schmutz J."/>
            <person name="Toseland A."/>
            <person name="Valas R."/>
            <person name="Veluchamy A."/>
            <person name="Ward B.J."/>
            <person name="Allen A."/>
            <person name="Barry K."/>
            <person name="Falciatore A."/>
            <person name="Ferrante M."/>
            <person name="Fortunato A.E."/>
            <person name="Gloeckner G."/>
            <person name="Gruber A."/>
            <person name="Hipkin R."/>
            <person name="Janech M."/>
            <person name="Kroth P."/>
            <person name="Leese F."/>
            <person name="Lindquist E."/>
            <person name="Lyon B.R."/>
            <person name="Martin J."/>
            <person name="Mayer C."/>
            <person name="Parker M."/>
            <person name="Quesneville H."/>
            <person name="Raymond J."/>
            <person name="Uhlig C."/>
            <person name="Valentin K.U."/>
            <person name="Worden A.Z."/>
            <person name="Armbrust E.V."/>
            <person name="Bowler C."/>
            <person name="Green B."/>
            <person name="Moulton V."/>
            <person name="Van Oosterhout C."/>
            <person name="Grigoriev I."/>
        </authorList>
    </citation>
    <scope>NUCLEOTIDE SEQUENCE [LARGE SCALE GENOMIC DNA]</scope>
    <source>
        <strain evidence="4 5">CCMP1102</strain>
    </source>
</reference>
<feature type="region of interest" description="Disordered" evidence="2">
    <location>
        <begin position="64"/>
        <end position="92"/>
    </location>
</feature>
<dbReference type="AlphaFoldDB" id="A0A1E7FQL8"/>
<proteinExistence type="predicted"/>
<keyword evidence="1" id="KW-0862">Zinc</keyword>
<gene>
    <name evidence="4" type="ORF">FRACYDRAFT_234072</name>
</gene>
<feature type="zinc finger region" description="C3H1-type" evidence="1">
    <location>
        <begin position="109"/>
        <end position="129"/>
    </location>
</feature>
<keyword evidence="5" id="KW-1185">Reference proteome</keyword>
<evidence type="ECO:0000313" key="4">
    <source>
        <dbReference type="EMBL" id="OEU20446.1"/>
    </source>
</evidence>
<dbReference type="InterPro" id="IPR000571">
    <property type="entry name" value="Znf_CCCH"/>
</dbReference>
<dbReference type="PROSITE" id="PS50103">
    <property type="entry name" value="ZF_C3H1"/>
    <property type="match status" value="1"/>
</dbReference>
<dbReference type="GO" id="GO:0008270">
    <property type="term" value="F:zinc ion binding"/>
    <property type="evidence" value="ECO:0007669"/>
    <property type="project" value="UniProtKB-KW"/>
</dbReference>
<protein>
    <recommendedName>
        <fullName evidence="3">C3H1-type domain-containing protein</fullName>
    </recommendedName>
</protein>
<keyword evidence="1" id="KW-0479">Metal-binding</keyword>
<accession>A0A1E7FQL8</accession>
<feature type="compositionally biased region" description="Low complexity" evidence="2">
    <location>
        <begin position="31"/>
        <end position="45"/>
    </location>
</feature>